<dbReference type="AlphaFoldDB" id="A0A9P4PBE8"/>
<dbReference type="EMBL" id="MU001506">
    <property type="protein sequence ID" value="KAF2440941.1"/>
    <property type="molecule type" value="Genomic_DNA"/>
</dbReference>
<feature type="region of interest" description="Disordered" evidence="1">
    <location>
        <begin position="1"/>
        <end position="39"/>
    </location>
</feature>
<reference evidence="2" key="1">
    <citation type="journal article" date="2020" name="Stud. Mycol.">
        <title>101 Dothideomycetes genomes: a test case for predicting lifestyles and emergence of pathogens.</title>
        <authorList>
            <person name="Haridas S."/>
            <person name="Albert R."/>
            <person name="Binder M."/>
            <person name="Bloem J."/>
            <person name="Labutti K."/>
            <person name="Salamov A."/>
            <person name="Andreopoulos B."/>
            <person name="Baker S."/>
            <person name="Barry K."/>
            <person name="Bills G."/>
            <person name="Bluhm B."/>
            <person name="Cannon C."/>
            <person name="Castanera R."/>
            <person name="Culley D."/>
            <person name="Daum C."/>
            <person name="Ezra D."/>
            <person name="Gonzalez J."/>
            <person name="Henrissat B."/>
            <person name="Kuo A."/>
            <person name="Liang C."/>
            <person name="Lipzen A."/>
            <person name="Lutzoni F."/>
            <person name="Magnuson J."/>
            <person name="Mondo S."/>
            <person name="Nolan M."/>
            <person name="Ohm R."/>
            <person name="Pangilinan J."/>
            <person name="Park H.-J."/>
            <person name="Ramirez L."/>
            <person name="Alfaro M."/>
            <person name="Sun H."/>
            <person name="Tritt A."/>
            <person name="Yoshinaga Y."/>
            <person name="Zwiers L.-H."/>
            <person name="Turgeon B."/>
            <person name="Goodwin S."/>
            <person name="Spatafora J."/>
            <person name="Crous P."/>
            <person name="Grigoriev I."/>
        </authorList>
    </citation>
    <scope>NUCLEOTIDE SEQUENCE</scope>
    <source>
        <strain evidence="2">CBS 690.94</strain>
    </source>
</reference>
<protein>
    <submittedName>
        <fullName evidence="2">Uncharacterized protein</fullName>
    </submittedName>
</protein>
<name>A0A9P4PBE8_9PLEO</name>
<gene>
    <name evidence="2" type="ORF">P171DRAFT_475436</name>
</gene>
<feature type="region of interest" description="Disordered" evidence="1">
    <location>
        <begin position="52"/>
        <end position="82"/>
    </location>
</feature>
<evidence type="ECO:0000313" key="2">
    <source>
        <dbReference type="EMBL" id="KAF2440941.1"/>
    </source>
</evidence>
<organism evidence="2 3">
    <name type="scientific">Karstenula rhodostoma CBS 690.94</name>
    <dbReference type="NCBI Taxonomy" id="1392251"/>
    <lineage>
        <taxon>Eukaryota</taxon>
        <taxon>Fungi</taxon>
        <taxon>Dikarya</taxon>
        <taxon>Ascomycota</taxon>
        <taxon>Pezizomycotina</taxon>
        <taxon>Dothideomycetes</taxon>
        <taxon>Pleosporomycetidae</taxon>
        <taxon>Pleosporales</taxon>
        <taxon>Massarineae</taxon>
        <taxon>Didymosphaeriaceae</taxon>
        <taxon>Karstenula</taxon>
    </lineage>
</organism>
<sequence>MSSENGSAAGDTPAPDENPFAQGASHSDGFERVAPQGTAPSFFQLRAHADLQGPRAPLDNPYASPITSGDGFGPHPKPIQPEHHYATTSAEVEALLQPFFHHTNLPAGAEQANGSLRLTREWAIRMLGANQFRLADNGQQVLKLGSGLRARGAGGLRLPVRIIDWLENSNGEDEFMVPAAVVRQYWTRPKYTDG</sequence>
<dbReference type="Proteomes" id="UP000799764">
    <property type="component" value="Unassembled WGS sequence"/>
</dbReference>
<comment type="caution">
    <text evidence="2">The sequence shown here is derived from an EMBL/GenBank/DDBJ whole genome shotgun (WGS) entry which is preliminary data.</text>
</comment>
<evidence type="ECO:0000313" key="3">
    <source>
        <dbReference type="Proteomes" id="UP000799764"/>
    </source>
</evidence>
<dbReference type="OrthoDB" id="3789706at2759"/>
<evidence type="ECO:0000256" key="1">
    <source>
        <dbReference type="SAM" id="MobiDB-lite"/>
    </source>
</evidence>
<proteinExistence type="predicted"/>
<keyword evidence="3" id="KW-1185">Reference proteome</keyword>
<accession>A0A9P4PBE8</accession>